<sequence length="162" mass="18080">MAEEIKSEETPQEATQNLAIQKIYTKDVSFESPNSPLGFQDEWKPSISVDLNTDGQTLENDHYEVVLKVTVTAKNNDKTVFLAEVHQAGVFHLTGFEEEQRGFILGSYCPGTLFPYAREVISSIVTDGGYPPVILAPVNFEALYHEHQQKNKPADADTPQTH</sequence>
<dbReference type="NCBIfam" id="NF004392">
    <property type="entry name" value="PRK05751.1-3"/>
    <property type="match status" value="1"/>
</dbReference>
<gene>
    <name evidence="1" type="ORF">MNBD_GAMMA23-2414</name>
</gene>
<reference evidence="1" key="1">
    <citation type="submission" date="2018-06" db="EMBL/GenBank/DDBJ databases">
        <authorList>
            <person name="Zhirakovskaya E."/>
        </authorList>
    </citation>
    <scope>NUCLEOTIDE SEQUENCE</scope>
</reference>
<dbReference type="PANTHER" id="PTHR36918">
    <property type="match status" value="1"/>
</dbReference>
<dbReference type="NCBIfam" id="TIGR00809">
    <property type="entry name" value="secB"/>
    <property type="match status" value="1"/>
</dbReference>
<dbReference type="HAMAP" id="MF_00821">
    <property type="entry name" value="SecB"/>
    <property type="match status" value="1"/>
</dbReference>
<dbReference type="PANTHER" id="PTHR36918:SF1">
    <property type="entry name" value="PROTEIN-EXPORT PROTEIN SECB"/>
    <property type="match status" value="1"/>
</dbReference>
<dbReference type="AlphaFoldDB" id="A0A3B0ZLP5"/>
<dbReference type="PRINTS" id="PR01594">
    <property type="entry name" value="SECBCHAPRONE"/>
</dbReference>
<name>A0A3B0ZLP5_9ZZZZ</name>
<dbReference type="InterPro" id="IPR035958">
    <property type="entry name" value="SecB-like_sf"/>
</dbReference>
<dbReference type="GO" id="GO:0051262">
    <property type="term" value="P:protein tetramerization"/>
    <property type="evidence" value="ECO:0007669"/>
    <property type="project" value="InterPro"/>
</dbReference>
<dbReference type="SUPFAM" id="SSF54611">
    <property type="entry name" value="SecB-like"/>
    <property type="match status" value="1"/>
</dbReference>
<evidence type="ECO:0000313" key="1">
    <source>
        <dbReference type="EMBL" id="VAW92571.1"/>
    </source>
</evidence>
<accession>A0A3B0ZLP5</accession>
<proteinExistence type="inferred from homology"/>
<dbReference type="EMBL" id="UOFT01000027">
    <property type="protein sequence ID" value="VAW92571.1"/>
    <property type="molecule type" value="Genomic_DNA"/>
</dbReference>
<dbReference type="NCBIfam" id="NF004393">
    <property type="entry name" value="PRK05751.1-4"/>
    <property type="match status" value="1"/>
</dbReference>
<organism evidence="1">
    <name type="scientific">hydrothermal vent metagenome</name>
    <dbReference type="NCBI Taxonomy" id="652676"/>
    <lineage>
        <taxon>unclassified sequences</taxon>
        <taxon>metagenomes</taxon>
        <taxon>ecological metagenomes</taxon>
    </lineage>
</organism>
<dbReference type="GO" id="GO:0015031">
    <property type="term" value="P:protein transport"/>
    <property type="evidence" value="ECO:0007669"/>
    <property type="project" value="InterPro"/>
</dbReference>
<dbReference type="Pfam" id="PF02556">
    <property type="entry name" value="SecB"/>
    <property type="match status" value="1"/>
</dbReference>
<protein>
    <submittedName>
        <fullName evidence="1">Protein-export protein SecB (Maintains pre-export unfolded state)</fullName>
    </submittedName>
</protein>
<dbReference type="Gene3D" id="3.10.420.10">
    <property type="entry name" value="SecB-like"/>
    <property type="match status" value="1"/>
</dbReference>
<dbReference type="InterPro" id="IPR003708">
    <property type="entry name" value="SecB"/>
</dbReference>
<dbReference type="GO" id="GO:0051082">
    <property type="term" value="F:unfolded protein binding"/>
    <property type="evidence" value="ECO:0007669"/>
    <property type="project" value="InterPro"/>
</dbReference>